<gene>
    <name evidence="2" type="ORF">Aco03nite_045070</name>
</gene>
<evidence type="ECO:0000313" key="2">
    <source>
        <dbReference type="EMBL" id="GID56103.1"/>
    </source>
</evidence>
<name>A0ABQ3XCC9_9ACTN</name>
<evidence type="ECO:0000256" key="1">
    <source>
        <dbReference type="SAM" id="Phobius"/>
    </source>
</evidence>
<comment type="caution">
    <text evidence="2">The sequence shown here is derived from an EMBL/GenBank/DDBJ whole genome shotgun (WGS) entry which is preliminary data.</text>
</comment>
<keyword evidence="1" id="KW-1133">Transmembrane helix</keyword>
<dbReference type="EMBL" id="BOMG01000056">
    <property type="protein sequence ID" value="GID56103.1"/>
    <property type="molecule type" value="Genomic_DNA"/>
</dbReference>
<proteinExistence type="predicted"/>
<dbReference type="RefSeq" id="WP_203797573.1">
    <property type="nucleotide sequence ID" value="NZ_BAAAQE010000027.1"/>
</dbReference>
<feature type="transmembrane region" description="Helical" evidence="1">
    <location>
        <begin position="24"/>
        <end position="47"/>
    </location>
</feature>
<evidence type="ECO:0000313" key="3">
    <source>
        <dbReference type="Proteomes" id="UP000612282"/>
    </source>
</evidence>
<accession>A0ABQ3XCC9</accession>
<keyword evidence="1" id="KW-0812">Transmembrane</keyword>
<organism evidence="2 3">
    <name type="scientific">Actinoplanes couchii</name>
    <dbReference type="NCBI Taxonomy" id="403638"/>
    <lineage>
        <taxon>Bacteria</taxon>
        <taxon>Bacillati</taxon>
        <taxon>Actinomycetota</taxon>
        <taxon>Actinomycetes</taxon>
        <taxon>Micromonosporales</taxon>
        <taxon>Micromonosporaceae</taxon>
        <taxon>Actinoplanes</taxon>
    </lineage>
</organism>
<keyword evidence="3" id="KW-1185">Reference proteome</keyword>
<sequence length="253" mass="26599">MPHGQHRRATRRHLHREPHPTAQLVARGLAALIVLGIFVMVGVLFVADDRRPAPARALPSAEVDARIASRSVDPEPLGPDEVFPAGSADFATTARDVTTDCAVAATGALRTTLARYGCSQAVRAALTVGYADFRITAGILNLPDTTNASAVGAQIRALVETGDGGFADLTGTGTGAGTPVLWRTRGHYVVYCVITGPDGDLVPAGDPRIQRVTTDVLDRHLHDRVLLRRAGAEGQARSRRVATARASYSAASG</sequence>
<protein>
    <submittedName>
        <fullName evidence="2">Uncharacterized protein</fullName>
    </submittedName>
</protein>
<dbReference type="Proteomes" id="UP000612282">
    <property type="component" value="Unassembled WGS sequence"/>
</dbReference>
<reference evidence="2 3" key="1">
    <citation type="submission" date="2021-01" db="EMBL/GenBank/DDBJ databases">
        <title>Whole genome shotgun sequence of Actinoplanes couchii NBRC 106145.</title>
        <authorList>
            <person name="Komaki H."/>
            <person name="Tamura T."/>
        </authorList>
    </citation>
    <scope>NUCLEOTIDE SEQUENCE [LARGE SCALE GENOMIC DNA]</scope>
    <source>
        <strain evidence="2 3">NBRC 106145</strain>
    </source>
</reference>
<keyword evidence="1" id="KW-0472">Membrane</keyword>